<dbReference type="Proteomes" id="UP001259340">
    <property type="component" value="Unassembled WGS sequence"/>
</dbReference>
<evidence type="ECO:0000256" key="7">
    <source>
        <dbReference type="ARBA" id="ARBA00038032"/>
    </source>
</evidence>
<feature type="transmembrane region" description="Helical" evidence="9">
    <location>
        <begin position="6"/>
        <end position="27"/>
    </location>
</feature>
<dbReference type="EMBL" id="JAPMLE010000001">
    <property type="protein sequence ID" value="MDR8523303.1"/>
    <property type="molecule type" value="Genomic_DNA"/>
</dbReference>
<name>A0AAW8NJB7_9GAMM</name>
<dbReference type="Proteomes" id="UP001271263">
    <property type="component" value="Unassembled WGS sequence"/>
</dbReference>
<sequence length="108" mass="11517">MNSYFYLILAIICEVIATSLLPVTMGFSRIIPSIACGIGYAGAFYFLSLASVSIPTHVAYAIWCGAGIVLITLIGMFLGKMPNLDTLFGMILIVIGVALINMNSPSLH</sequence>
<keyword evidence="4 8" id="KW-0812">Transmembrane</keyword>
<accession>A0AAW8NJB7</accession>
<evidence type="ECO:0000256" key="1">
    <source>
        <dbReference type="ARBA" id="ARBA00004651"/>
    </source>
</evidence>
<protein>
    <submittedName>
        <fullName evidence="10">Multidrug efflux SMR transporter</fullName>
    </submittedName>
</protein>
<dbReference type="GO" id="GO:0005886">
    <property type="term" value="C:plasma membrane"/>
    <property type="evidence" value="ECO:0007669"/>
    <property type="project" value="UniProtKB-SubCell"/>
</dbReference>
<evidence type="ECO:0000256" key="9">
    <source>
        <dbReference type="SAM" id="Phobius"/>
    </source>
</evidence>
<keyword evidence="2" id="KW-0813">Transport</keyword>
<dbReference type="Pfam" id="PF00893">
    <property type="entry name" value="Multi_Drug_Res"/>
    <property type="match status" value="1"/>
</dbReference>
<reference evidence="10" key="2">
    <citation type="submission" date="2022-11" db="EMBL/GenBank/DDBJ databases">
        <title>Prophages regulate Shewanella fidelis motility and biofilm formation: implications for gut colonization dynamics in Ciona robusta.</title>
        <authorList>
            <person name="Natarajan O."/>
            <person name="Gibboney S.L."/>
            <person name="Young M.N."/>
            <person name="Lim S.J."/>
            <person name="Pluta N."/>
            <person name="Atkinson C.G.F."/>
            <person name="Leigh B.A."/>
            <person name="Liberti A."/>
            <person name="Kees E."/>
            <person name="Breitbart M."/>
            <person name="Gralnick J."/>
            <person name="Dishaw L.J."/>
        </authorList>
    </citation>
    <scope>NUCLEOTIDE SEQUENCE</scope>
    <source>
        <strain evidence="10">3313</strain>
    </source>
</reference>
<dbReference type="Gene3D" id="1.10.3730.20">
    <property type="match status" value="1"/>
</dbReference>
<keyword evidence="13" id="KW-1185">Reference proteome</keyword>
<evidence type="ECO:0000256" key="5">
    <source>
        <dbReference type="ARBA" id="ARBA00022989"/>
    </source>
</evidence>
<evidence type="ECO:0000313" key="12">
    <source>
        <dbReference type="Proteomes" id="UP001259340"/>
    </source>
</evidence>
<dbReference type="RefSeq" id="WP_310654329.1">
    <property type="nucleotide sequence ID" value="NZ_JAPMLA010000003.1"/>
</dbReference>
<dbReference type="GO" id="GO:0015199">
    <property type="term" value="F:amino-acid betaine transmembrane transporter activity"/>
    <property type="evidence" value="ECO:0007669"/>
    <property type="project" value="TreeGrafter"/>
</dbReference>
<feature type="transmembrane region" description="Helical" evidence="9">
    <location>
        <begin position="86"/>
        <end position="104"/>
    </location>
</feature>
<keyword evidence="5 9" id="KW-1133">Transmembrane helix</keyword>
<dbReference type="EMBL" id="JAPMLD010000003">
    <property type="protein sequence ID" value="MDW4824444.1"/>
    <property type="molecule type" value="Genomic_DNA"/>
</dbReference>
<dbReference type="PANTHER" id="PTHR30561:SF1">
    <property type="entry name" value="MULTIDRUG TRANSPORTER EMRE"/>
    <property type="match status" value="1"/>
</dbReference>
<organism evidence="10 12">
    <name type="scientific">Shewanella fidelis</name>
    <dbReference type="NCBI Taxonomy" id="173509"/>
    <lineage>
        <taxon>Bacteria</taxon>
        <taxon>Pseudomonadati</taxon>
        <taxon>Pseudomonadota</taxon>
        <taxon>Gammaproteobacteria</taxon>
        <taxon>Alteromonadales</taxon>
        <taxon>Shewanellaceae</taxon>
        <taxon>Shewanella</taxon>
    </lineage>
</organism>
<keyword evidence="3" id="KW-1003">Cell membrane</keyword>
<dbReference type="InterPro" id="IPR037185">
    <property type="entry name" value="EmrE-like"/>
</dbReference>
<keyword evidence="6 9" id="KW-0472">Membrane</keyword>
<evidence type="ECO:0000256" key="8">
    <source>
        <dbReference type="RuleBase" id="RU003942"/>
    </source>
</evidence>
<gene>
    <name evidence="10" type="ORF">OS133_06335</name>
    <name evidence="11" type="ORF">OS134_10295</name>
</gene>
<feature type="transmembrane region" description="Helical" evidence="9">
    <location>
        <begin position="34"/>
        <end position="54"/>
    </location>
</feature>
<evidence type="ECO:0000256" key="4">
    <source>
        <dbReference type="ARBA" id="ARBA00022692"/>
    </source>
</evidence>
<dbReference type="GO" id="GO:0015297">
    <property type="term" value="F:antiporter activity"/>
    <property type="evidence" value="ECO:0007669"/>
    <property type="project" value="TreeGrafter"/>
</dbReference>
<comment type="similarity">
    <text evidence="7 8">Belongs to the drug/metabolite transporter (DMT) superfamily. Small multidrug resistance (SMR) (TC 2.A.7.1) family.</text>
</comment>
<dbReference type="GO" id="GO:0031460">
    <property type="term" value="P:glycine betaine transport"/>
    <property type="evidence" value="ECO:0007669"/>
    <property type="project" value="TreeGrafter"/>
</dbReference>
<evidence type="ECO:0000313" key="13">
    <source>
        <dbReference type="Proteomes" id="UP001271263"/>
    </source>
</evidence>
<evidence type="ECO:0000256" key="3">
    <source>
        <dbReference type="ARBA" id="ARBA00022475"/>
    </source>
</evidence>
<comment type="subcellular location">
    <subcellularLocation>
        <location evidence="1 8">Cell membrane</location>
        <topology evidence="1 8">Multi-pass membrane protein</topology>
    </subcellularLocation>
</comment>
<evidence type="ECO:0000256" key="6">
    <source>
        <dbReference type="ARBA" id="ARBA00023136"/>
    </source>
</evidence>
<evidence type="ECO:0000313" key="11">
    <source>
        <dbReference type="EMBL" id="MDW4824444.1"/>
    </source>
</evidence>
<comment type="caution">
    <text evidence="10">The sequence shown here is derived from an EMBL/GenBank/DDBJ whole genome shotgun (WGS) entry which is preliminary data.</text>
</comment>
<dbReference type="InterPro" id="IPR000390">
    <property type="entry name" value="Small_drug/metabolite_transptr"/>
</dbReference>
<dbReference type="PANTHER" id="PTHR30561">
    <property type="entry name" value="SMR FAMILY PROTON-DEPENDENT DRUG EFFLUX TRANSPORTER SUGE"/>
    <property type="match status" value="1"/>
</dbReference>
<evidence type="ECO:0000256" key="2">
    <source>
        <dbReference type="ARBA" id="ARBA00022448"/>
    </source>
</evidence>
<dbReference type="SUPFAM" id="SSF103481">
    <property type="entry name" value="Multidrug resistance efflux transporter EmrE"/>
    <property type="match status" value="1"/>
</dbReference>
<dbReference type="GO" id="GO:0015220">
    <property type="term" value="F:choline transmembrane transporter activity"/>
    <property type="evidence" value="ECO:0007669"/>
    <property type="project" value="TreeGrafter"/>
</dbReference>
<proteinExistence type="inferred from homology"/>
<dbReference type="AlphaFoldDB" id="A0AAW8NJB7"/>
<reference evidence="11 13" key="1">
    <citation type="journal article" date="2022" name="bioRxiv">
        <title>Prophages regulate Shewanella fidelis 3313 motility and biofilm formation: implications for gut colonization dynamics in Ciona robusta.</title>
        <authorList>
            <person name="Natarajan O."/>
            <person name="Gibboney S.L."/>
            <person name="Young M.N."/>
            <person name="Lim S.J."/>
            <person name="Pluta N."/>
            <person name="Atkinson C.G."/>
            <person name="Leigh B.A."/>
            <person name="Liberti A."/>
            <person name="Kees E.D."/>
            <person name="Breitbart M."/>
            <person name="Gralnick J.A."/>
            <person name="Dishaw L.J."/>
        </authorList>
    </citation>
    <scope>NUCLEOTIDE SEQUENCE [LARGE SCALE GENOMIC DNA]</scope>
    <source>
        <strain evidence="11 13">JG4066</strain>
    </source>
</reference>
<dbReference type="InterPro" id="IPR045324">
    <property type="entry name" value="Small_multidrug_res"/>
</dbReference>
<evidence type="ECO:0000313" key="10">
    <source>
        <dbReference type="EMBL" id="MDR8523303.1"/>
    </source>
</evidence>
<feature type="transmembrane region" description="Helical" evidence="9">
    <location>
        <begin position="60"/>
        <end position="79"/>
    </location>
</feature>